<name>A0A3D9HRS8_9PROT</name>
<feature type="transmembrane region" description="Helical" evidence="1">
    <location>
        <begin position="135"/>
        <end position="157"/>
    </location>
</feature>
<gene>
    <name evidence="2" type="ORF">DFP90_102177</name>
</gene>
<sequence>MARKIHLALALSFGVLFTVLGLSGTILVFRAEIRQSAEPHMPEDYLDRNEQSLSAILDALASDYPELALRSLTLPGNPRSYYRVVIRYQDGTEKRQARLFLDPLSGKAMEQDPFHSGFERAVYALHATYFWSGGGVYLVGFTGLGILALIGAGLFLASPKRGGFHKVFVLSSRLRGRAFSNGLHRVSGMYLGLFFLLVTVTGILLAFRADLLDPFQEEMMQNQVLESDQLTGRCFAAGSPERILMQAEAVFPEAEVTFVHWPRRAAQPVLVTLRHKAELASPLGLSQVALDQDCLRPVWWRDGREASVRQLLTEWVMALHNGQAFGMAGRLIYAVLAASPLLFLVTGVVCWRGRPRRR</sequence>
<dbReference type="RefSeq" id="WP_115935712.1">
    <property type="nucleotide sequence ID" value="NZ_QRDW01000002.1"/>
</dbReference>
<keyword evidence="1" id="KW-0472">Membrane</keyword>
<feature type="transmembrane region" description="Helical" evidence="1">
    <location>
        <begin position="189"/>
        <end position="209"/>
    </location>
</feature>
<evidence type="ECO:0000313" key="2">
    <source>
        <dbReference type="EMBL" id="RED52159.1"/>
    </source>
</evidence>
<keyword evidence="1" id="KW-1133">Transmembrane helix</keyword>
<protein>
    <submittedName>
        <fullName evidence="2">Putative iron-regulated membrane protein</fullName>
    </submittedName>
</protein>
<feature type="transmembrane region" description="Helical" evidence="1">
    <location>
        <begin position="331"/>
        <end position="351"/>
    </location>
</feature>
<dbReference type="PANTHER" id="PTHR34219">
    <property type="entry name" value="IRON-REGULATED INNER MEMBRANE PROTEIN-RELATED"/>
    <property type="match status" value="1"/>
</dbReference>
<dbReference type="OrthoDB" id="7238323at2"/>
<dbReference type="AlphaFoldDB" id="A0A3D9HRS8"/>
<organism evidence="2 3">
    <name type="scientific">Aestuariispira insulae</name>
    <dbReference type="NCBI Taxonomy" id="1461337"/>
    <lineage>
        <taxon>Bacteria</taxon>
        <taxon>Pseudomonadati</taxon>
        <taxon>Pseudomonadota</taxon>
        <taxon>Alphaproteobacteria</taxon>
        <taxon>Rhodospirillales</taxon>
        <taxon>Kiloniellaceae</taxon>
        <taxon>Aestuariispira</taxon>
    </lineage>
</organism>
<evidence type="ECO:0000313" key="3">
    <source>
        <dbReference type="Proteomes" id="UP000256845"/>
    </source>
</evidence>
<keyword evidence="3" id="KW-1185">Reference proteome</keyword>
<dbReference type="InterPro" id="IPR005625">
    <property type="entry name" value="PepSY-ass_TM"/>
</dbReference>
<comment type="caution">
    <text evidence="2">The sequence shown here is derived from an EMBL/GenBank/DDBJ whole genome shotgun (WGS) entry which is preliminary data.</text>
</comment>
<evidence type="ECO:0000256" key="1">
    <source>
        <dbReference type="SAM" id="Phobius"/>
    </source>
</evidence>
<proteinExistence type="predicted"/>
<accession>A0A3D9HRS8</accession>
<reference evidence="2 3" key="1">
    <citation type="submission" date="2018-07" db="EMBL/GenBank/DDBJ databases">
        <title>Genomic Encyclopedia of Type Strains, Phase III (KMG-III): the genomes of soil and plant-associated and newly described type strains.</title>
        <authorList>
            <person name="Whitman W."/>
        </authorList>
    </citation>
    <scope>NUCLEOTIDE SEQUENCE [LARGE SCALE GENOMIC DNA]</scope>
    <source>
        <strain evidence="2 3">CECT 8488</strain>
    </source>
</reference>
<dbReference type="EMBL" id="QRDW01000002">
    <property type="protein sequence ID" value="RED52159.1"/>
    <property type="molecule type" value="Genomic_DNA"/>
</dbReference>
<dbReference type="Proteomes" id="UP000256845">
    <property type="component" value="Unassembled WGS sequence"/>
</dbReference>
<dbReference type="Pfam" id="PF03929">
    <property type="entry name" value="PepSY_TM"/>
    <property type="match status" value="1"/>
</dbReference>
<keyword evidence="1" id="KW-0812">Transmembrane</keyword>